<keyword evidence="11" id="KW-1185">Reference proteome</keyword>
<dbReference type="InterPro" id="IPR029058">
    <property type="entry name" value="AB_hydrolase_fold"/>
</dbReference>
<protein>
    <recommendedName>
        <fullName evidence="9">Xaa-Pro dipeptidyl-peptidase C-terminal domain-containing protein</fullName>
    </recommendedName>
</protein>
<evidence type="ECO:0000256" key="8">
    <source>
        <dbReference type="PIRSR" id="PIRSR602403-1"/>
    </source>
</evidence>
<evidence type="ECO:0000256" key="2">
    <source>
        <dbReference type="ARBA" id="ARBA00010617"/>
    </source>
</evidence>
<dbReference type="PRINTS" id="PR00465">
    <property type="entry name" value="EP450IV"/>
</dbReference>
<dbReference type="InterPro" id="IPR008979">
    <property type="entry name" value="Galactose-bd-like_sf"/>
</dbReference>
<dbReference type="Gene3D" id="1.10.3020.20">
    <property type="match status" value="1"/>
</dbReference>
<keyword evidence="7" id="KW-0503">Monooxygenase</keyword>
<dbReference type="InterPro" id="IPR013736">
    <property type="entry name" value="Xaa-Pro_dipept_C"/>
</dbReference>
<dbReference type="PRINTS" id="PR00385">
    <property type="entry name" value="P450"/>
</dbReference>
<feature type="binding site" description="axial binding residue" evidence="8">
    <location>
        <position position="1088"/>
    </location>
    <ligand>
        <name>heme</name>
        <dbReference type="ChEBI" id="CHEBI:30413"/>
    </ligand>
    <ligandPart>
        <name>Fe</name>
        <dbReference type="ChEBI" id="CHEBI:18248"/>
    </ligandPart>
</feature>
<gene>
    <name evidence="10" type="ORF">BHE90_004199</name>
</gene>
<evidence type="ECO:0000256" key="7">
    <source>
        <dbReference type="ARBA" id="ARBA00023033"/>
    </source>
</evidence>
<dbReference type="Pfam" id="PF02129">
    <property type="entry name" value="Peptidase_S15"/>
    <property type="match status" value="1"/>
</dbReference>
<feature type="domain" description="Xaa-Pro dipeptidyl-peptidase C-terminal" evidence="9">
    <location>
        <begin position="322"/>
        <end position="582"/>
    </location>
</feature>
<dbReference type="Proteomes" id="UP000287124">
    <property type="component" value="Unassembled WGS sequence"/>
</dbReference>
<evidence type="ECO:0000259" key="9">
    <source>
        <dbReference type="SMART" id="SM00939"/>
    </source>
</evidence>
<dbReference type="InterPro" id="IPR000383">
    <property type="entry name" value="Xaa-Pro-like_dom"/>
</dbReference>
<comment type="caution">
    <text evidence="10">The sequence shown here is derived from an EMBL/GenBank/DDBJ whole genome shotgun (WGS) entry which is preliminary data.</text>
</comment>
<dbReference type="AlphaFoldDB" id="A0A430LZV6"/>
<evidence type="ECO:0000256" key="5">
    <source>
        <dbReference type="ARBA" id="ARBA00022801"/>
    </source>
</evidence>
<dbReference type="GO" id="GO:0020037">
    <property type="term" value="F:heme binding"/>
    <property type="evidence" value="ECO:0007669"/>
    <property type="project" value="InterPro"/>
</dbReference>
<dbReference type="SUPFAM" id="SSF53474">
    <property type="entry name" value="alpha/beta-Hydrolases"/>
    <property type="match status" value="1"/>
</dbReference>
<dbReference type="Gene3D" id="1.10.630.10">
    <property type="entry name" value="Cytochrome P450"/>
    <property type="match status" value="1"/>
</dbReference>
<dbReference type="InterPro" id="IPR017972">
    <property type="entry name" value="Cyt_P450_CS"/>
</dbReference>
<proteinExistence type="inferred from homology"/>
<dbReference type="InterPro" id="IPR002403">
    <property type="entry name" value="Cyt_P450_E_grp-IV"/>
</dbReference>
<keyword evidence="4 8" id="KW-0479">Metal-binding</keyword>
<keyword evidence="5" id="KW-0378">Hydrolase</keyword>
<dbReference type="InterPro" id="IPR005674">
    <property type="entry name" value="CocE/Ser_esterase"/>
</dbReference>
<dbReference type="InterPro" id="IPR001128">
    <property type="entry name" value="Cyt_P450"/>
</dbReference>
<dbReference type="GO" id="GO:0005506">
    <property type="term" value="F:iron ion binding"/>
    <property type="evidence" value="ECO:0007669"/>
    <property type="project" value="InterPro"/>
</dbReference>
<dbReference type="GO" id="GO:0008239">
    <property type="term" value="F:dipeptidyl-peptidase activity"/>
    <property type="evidence" value="ECO:0007669"/>
    <property type="project" value="InterPro"/>
</dbReference>
<evidence type="ECO:0000313" key="11">
    <source>
        <dbReference type="Proteomes" id="UP000287124"/>
    </source>
</evidence>
<dbReference type="PROSITE" id="PS00086">
    <property type="entry name" value="CYTOCHROME_P450"/>
    <property type="match status" value="1"/>
</dbReference>
<evidence type="ECO:0000256" key="1">
    <source>
        <dbReference type="ARBA" id="ARBA00001971"/>
    </source>
</evidence>
<dbReference type="Pfam" id="PF08530">
    <property type="entry name" value="PepX_C"/>
    <property type="match status" value="1"/>
</dbReference>
<dbReference type="EMBL" id="MIKF01000043">
    <property type="protein sequence ID" value="RTE81263.1"/>
    <property type="molecule type" value="Genomic_DNA"/>
</dbReference>
<sequence>MAENKFLEIDKDNFPYVFMKNVGIPLKTYEKGILRANVFLPKDAAPYGSKTYPVIATYGPYGKDVPYGSFYKKSWEQVNPEMKSAHSAWETPDPAWWTSKGYIVVRTDERGAGQSPGLLDTMSRGTSEAFFDVVEWSAEQEWSSGKVGLLGISYYAGTQWRVAARKPKGLAAIIPWEGMSDYYRDRVRHGGILSDRFIKFWWNNGVSPNQYGKPGRAARKWGQDTLEGDLDEETLLKNCRDQTIDTAVHKFRDEEYYRTRDFDMEAIETPLLGVANWGGILLHLRGNVLGWMRASSKYKFLHFIVGRHDLPFYYPESAELQLSFFNSFLKDNDVDGWKTGKQPRVRLCLRRGEAGVDDPERERGFPSRDEADWPLPGTEYTKFFLTTENTLSKSPSAKSGPIQYDALKGEPITFKYTTQSSLEITGHIVAHLTVSASRKSSDAPPPSDIDLFITLRKLNKEGKEVFYTGTMGDPVPIVKGWLRVSLRKVDTENEFHKSYLPYRNYYKSEVQPVEENEKYEVDVEVWPTNVVLEREETLVLEIAGHDTQGVGNFSHDHEDDRSPKVFDGLNAVHVGGEASWLTLPVINGNDTFSMGLVIPTAIGALALLLLYHHVLHPALISPLRKLPAAHWTCHFSSAWILAARLYRRENRSLHEAHIKLGPVVRIGPAEVTVDGVEGMRVIYQGGFEKGFWYSVFSNYGVPNMFSTGSSKHHSARKRMVANVYSKSYLQSSQASKAQISHIVFQRLLPALSYPHRGSNTESIDQGDTAAHKDVEVFGLFLALAMDVITAYLFGLSNGTDFIQDEQYRQSWQEMYLARANYPFWTQEVPNLTAACARWLPWLRLYPKWVDESNVKLSQWNLNLCQGVTKNAQNRPQLKSNIEPCEEAVVFNALQYGIDRELRTNGDKSILYKTSICERELAVASELMDHSLAGHETTGMVLTYATWHLSRSPDLQEQLHGEILSVGSSLKLHSGNTTSDPSLPDLKALDALPLLNAIVMETLRLHAPIPGPQPRDTPKEGCNISGYHIPGGVRIASMAYSLHRDPKVFPQPESWKPQRWSPQDVVDTESSHREMHRQFWAFGSGGRMCVGSNFALNEMKVILAAIYANFRTTVVNDDGIEQEDAYTARPVGEQLVLRFQPLDM</sequence>
<organism evidence="10 11">
    <name type="scientific">Fusarium euwallaceae</name>
    <dbReference type="NCBI Taxonomy" id="1147111"/>
    <lineage>
        <taxon>Eukaryota</taxon>
        <taxon>Fungi</taxon>
        <taxon>Dikarya</taxon>
        <taxon>Ascomycota</taxon>
        <taxon>Pezizomycotina</taxon>
        <taxon>Sordariomycetes</taxon>
        <taxon>Hypocreomycetidae</taxon>
        <taxon>Hypocreales</taxon>
        <taxon>Nectriaceae</taxon>
        <taxon>Fusarium</taxon>
        <taxon>Fusarium solani species complex</taxon>
    </lineage>
</organism>
<keyword evidence="7" id="KW-0560">Oxidoreductase</keyword>
<name>A0A430LZV6_9HYPO</name>
<reference evidence="10 11" key="1">
    <citation type="submission" date="2017-06" db="EMBL/GenBank/DDBJ databases">
        <title>Comparative genomic analysis of Ambrosia Fusariam Clade fungi.</title>
        <authorList>
            <person name="Stajich J.E."/>
            <person name="Carrillo J."/>
            <person name="Kijimoto T."/>
            <person name="Eskalen A."/>
            <person name="O'Donnell K."/>
            <person name="Kasson M."/>
        </authorList>
    </citation>
    <scope>NUCLEOTIDE SEQUENCE [LARGE SCALE GENOMIC DNA]</scope>
    <source>
        <strain evidence="10 11">UCR1854</strain>
    </source>
</reference>
<dbReference type="Gene3D" id="3.40.50.1820">
    <property type="entry name" value="alpha/beta hydrolase"/>
    <property type="match status" value="1"/>
</dbReference>
<dbReference type="InterPro" id="IPR050121">
    <property type="entry name" value="Cytochrome_P450_monoxygenase"/>
</dbReference>
<dbReference type="InterPro" id="IPR036396">
    <property type="entry name" value="Cyt_P450_sf"/>
</dbReference>
<dbReference type="SUPFAM" id="SSF48264">
    <property type="entry name" value="Cytochrome P450"/>
    <property type="match status" value="1"/>
</dbReference>
<dbReference type="GO" id="GO:0016705">
    <property type="term" value="F:oxidoreductase activity, acting on paired donors, with incorporation or reduction of molecular oxygen"/>
    <property type="evidence" value="ECO:0007669"/>
    <property type="project" value="InterPro"/>
</dbReference>
<dbReference type="Gene3D" id="2.60.120.260">
    <property type="entry name" value="Galactose-binding domain-like"/>
    <property type="match status" value="1"/>
</dbReference>
<dbReference type="PANTHER" id="PTHR24305">
    <property type="entry name" value="CYTOCHROME P450"/>
    <property type="match status" value="1"/>
</dbReference>
<accession>A0A430LZV6</accession>
<evidence type="ECO:0000256" key="3">
    <source>
        <dbReference type="ARBA" id="ARBA00022617"/>
    </source>
</evidence>
<dbReference type="Pfam" id="PF00067">
    <property type="entry name" value="p450"/>
    <property type="match status" value="1"/>
</dbReference>
<comment type="similarity">
    <text evidence="2">Belongs to the cytochrome P450 family.</text>
</comment>
<dbReference type="GO" id="GO:0004497">
    <property type="term" value="F:monooxygenase activity"/>
    <property type="evidence" value="ECO:0007669"/>
    <property type="project" value="UniProtKB-KW"/>
</dbReference>
<dbReference type="SMART" id="SM00939">
    <property type="entry name" value="PepX_C"/>
    <property type="match status" value="1"/>
</dbReference>
<evidence type="ECO:0000313" key="10">
    <source>
        <dbReference type="EMBL" id="RTE81263.1"/>
    </source>
</evidence>
<keyword evidence="6 8" id="KW-0408">Iron</keyword>
<evidence type="ECO:0000256" key="4">
    <source>
        <dbReference type="ARBA" id="ARBA00022723"/>
    </source>
</evidence>
<keyword evidence="3 8" id="KW-0349">Heme</keyword>
<dbReference type="PANTHER" id="PTHR24305:SF166">
    <property type="entry name" value="CYTOCHROME P450 12A4, MITOCHONDRIAL-RELATED"/>
    <property type="match status" value="1"/>
</dbReference>
<dbReference type="NCBIfam" id="TIGR00976">
    <property type="entry name" value="CocE_NonD"/>
    <property type="match status" value="1"/>
</dbReference>
<comment type="cofactor">
    <cofactor evidence="1 8">
        <name>heme</name>
        <dbReference type="ChEBI" id="CHEBI:30413"/>
    </cofactor>
</comment>
<evidence type="ECO:0000256" key="6">
    <source>
        <dbReference type="ARBA" id="ARBA00023004"/>
    </source>
</evidence>
<dbReference type="CDD" id="cd11059">
    <property type="entry name" value="CYP_fungal"/>
    <property type="match status" value="1"/>
</dbReference>
<dbReference type="SUPFAM" id="SSF49785">
    <property type="entry name" value="Galactose-binding domain-like"/>
    <property type="match status" value="1"/>
</dbReference>